<dbReference type="SUPFAM" id="SSF89796">
    <property type="entry name" value="CoA-transferase family III (CaiB/BaiF)"/>
    <property type="match status" value="1"/>
</dbReference>
<dbReference type="Pfam" id="PF02515">
    <property type="entry name" value="CoA_transf_3"/>
    <property type="match status" value="1"/>
</dbReference>
<dbReference type="Proteomes" id="UP000530514">
    <property type="component" value="Unassembled WGS sequence"/>
</dbReference>
<dbReference type="InterPro" id="IPR050509">
    <property type="entry name" value="CoA-transferase_III"/>
</dbReference>
<dbReference type="Gene3D" id="3.30.1540.10">
    <property type="entry name" value="formyl-coa transferase, domain 3"/>
    <property type="match status" value="1"/>
</dbReference>
<organism evidence="1 2">
    <name type="scientific">Thermoactinomyces daqus</name>
    <dbReference type="NCBI Taxonomy" id="1329516"/>
    <lineage>
        <taxon>Bacteria</taxon>
        <taxon>Bacillati</taxon>
        <taxon>Bacillota</taxon>
        <taxon>Bacilli</taxon>
        <taxon>Bacillales</taxon>
        <taxon>Thermoactinomycetaceae</taxon>
        <taxon>Thermoactinomyces</taxon>
    </lineage>
</organism>
<sequence length="390" mass="43067">MPLSSLRVLDLTRLLPGPYCTMLLADFGAEVIKIEEPGLGDYARWYGNEWNGESALFASLNRNKKSVTLNLKTEAGKNIFREMVQRADVVIESFRPGTMERLGLGYDALKKINPGLIYCAITGYGQDGPYADQAGHDLNYISYAGLLALQGEREGKPVLPAVQIADLGGGAMMAVAGILLVLRARDQTGRGQLVDISMLDGVISWMQTILPHYLATGKEPVRGELPLSGGLACYSVYETADHRYLAVGALEPKFWKTFCHGIGRGDLIPRLQATPAEQEEMKKIIAAAIKKQTLSHWMNVFAGKDACVSPVLNMDEMVRDPQVLHRRMIEDTKHPSVGNVRLPGIPIKLSEAVGTIRSFAPSLGEHNQEYLQELGYNEEQILRFREENII</sequence>
<name>A0A7W1X7L7_9BACL</name>
<proteinExistence type="predicted"/>
<keyword evidence="2" id="KW-1185">Reference proteome</keyword>
<dbReference type="EMBL" id="JACEIP010000001">
    <property type="protein sequence ID" value="MBA4541489.1"/>
    <property type="molecule type" value="Genomic_DNA"/>
</dbReference>
<gene>
    <name evidence="1" type="ORF">H1164_01020</name>
</gene>
<dbReference type="InterPro" id="IPR003673">
    <property type="entry name" value="CoA-Trfase_fam_III"/>
</dbReference>
<accession>A0A7W1X7L7</accession>
<reference evidence="1 2" key="1">
    <citation type="submission" date="2020-07" db="EMBL/GenBank/DDBJ databases">
        <authorList>
            <person name="Feng H."/>
        </authorList>
    </citation>
    <scope>NUCLEOTIDE SEQUENCE [LARGE SCALE GENOMIC DNA]</scope>
    <source>
        <strain evidence="2">s-11</strain>
    </source>
</reference>
<dbReference type="PANTHER" id="PTHR48228:SF5">
    <property type="entry name" value="ALPHA-METHYLACYL-COA RACEMASE"/>
    <property type="match status" value="1"/>
</dbReference>
<dbReference type="GO" id="GO:0016740">
    <property type="term" value="F:transferase activity"/>
    <property type="evidence" value="ECO:0007669"/>
    <property type="project" value="UniProtKB-KW"/>
</dbReference>
<protein>
    <submittedName>
        <fullName evidence="1">CoA transferase</fullName>
    </submittedName>
</protein>
<keyword evidence="1" id="KW-0808">Transferase</keyword>
<dbReference type="PANTHER" id="PTHR48228">
    <property type="entry name" value="SUCCINYL-COA--D-CITRAMALATE COA-TRANSFERASE"/>
    <property type="match status" value="1"/>
</dbReference>
<dbReference type="InterPro" id="IPR023606">
    <property type="entry name" value="CoA-Trfase_III_dom_1_sf"/>
</dbReference>
<dbReference type="Gene3D" id="3.40.50.10540">
    <property type="entry name" value="Crotonobetainyl-coa:carnitine coa-transferase, domain 1"/>
    <property type="match status" value="1"/>
</dbReference>
<evidence type="ECO:0000313" key="2">
    <source>
        <dbReference type="Proteomes" id="UP000530514"/>
    </source>
</evidence>
<comment type="caution">
    <text evidence="1">The sequence shown here is derived from an EMBL/GenBank/DDBJ whole genome shotgun (WGS) entry which is preliminary data.</text>
</comment>
<dbReference type="InterPro" id="IPR044855">
    <property type="entry name" value="CoA-Trfase_III_dom3_sf"/>
</dbReference>
<dbReference type="AlphaFoldDB" id="A0A7W1X7L7"/>
<evidence type="ECO:0000313" key="1">
    <source>
        <dbReference type="EMBL" id="MBA4541489.1"/>
    </source>
</evidence>